<gene>
    <name evidence="1" type="ORF">HPB50_002624</name>
</gene>
<keyword evidence="2" id="KW-1185">Reference proteome</keyword>
<proteinExistence type="predicted"/>
<accession>A0ACB7S8Q7</accession>
<organism evidence="1 2">
    <name type="scientific">Hyalomma asiaticum</name>
    <name type="common">Tick</name>
    <dbReference type="NCBI Taxonomy" id="266040"/>
    <lineage>
        <taxon>Eukaryota</taxon>
        <taxon>Metazoa</taxon>
        <taxon>Ecdysozoa</taxon>
        <taxon>Arthropoda</taxon>
        <taxon>Chelicerata</taxon>
        <taxon>Arachnida</taxon>
        <taxon>Acari</taxon>
        <taxon>Parasitiformes</taxon>
        <taxon>Ixodida</taxon>
        <taxon>Ixodoidea</taxon>
        <taxon>Ixodidae</taxon>
        <taxon>Hyalomminae</taxon>
        <taxon>Hyalomma</taxon>
    </lineage>
</organism>
<comment type="caution">
    <text evidence="1">The sequence shown here is derived from an EMBL/GenBank/DDBJ whole genome shotgun (WGS) entry which is preliminary data.</text>
</comment>
<reference evidence="1" key="1">
    <citation type="submission" date="2020-05" db="EMBL/GenBank/DDBJ databases">
        <title>Large-scale comparative analyses of tick genomes elucidate their genetic diversity and vector capacities.</title>
        <authorList>
            <person name="Jia N."/>
            <person name="Wang J."/>
            <person name="Shi W."/>
            <person name="Du L."/>
            <person name="Sun Y."/>
            <person name="Zhan W."/>
            <person name="Jiang J."/>
            <person name="Wang Q."/>
            <person name="Zhang B."/>
            <person name="Ji P."/>
            <person name="Sakyi L.B."/>
            <person name="Cui X."/>
            <person name="Yuan T."/>
            <person name="Jiang B."/>
            <person name="Yang W."/>
            <person name="Lam T.T.-Y."/>
            <person name="Chang Q."/>
            <person name="Ding S."/>
            <person name="Wang X."/>
            <person name="Zhu J."/>
            <person name="Ruan X."/>
            <person name="Zhao L."/>
            <person name="Wei J."/>
            <person name="Que T."/>
            <person name="Du C."/>
            <person name="Cheng J."/>
            <person name="Dai P."/>
            <person name="Han X."/>
            <person name="Huang E."/>
            <person name="Gao Y."/>
            <person name="Liu J."/>
            <person name="Shao H."/>
            <person name="Ye R."/>
            <person name="Li L."/>
            <person name="Wei W."/>
            <person name="Wang X."/>
            <person name="Wang C."/>
            <person name="Yang T."/>
            <person name="Huo Q."/>
            <person name="Li W."/>
            <person name="Guo W."/>
            <person name="Chen H."/>
            <person name="Zhou L."/>
            <person name="Ni X."/>
            <person name="Tian J."/>
            <person name="Zhou Y."/>
            <person name="Sheng Y."/>
            <person name="Liu T."/>
            <person name="Pan Y."/>
            <person name="Xia L."/>
            <person name="Li J."/>
            <person name="Zhao F."/>
            <person name="Cao W."/>
        </authorList>
    </citation>
    <scope>NUCLEOTIDE SEQUENCE</scope>
    <source>
        <strain evidence="1">Hyas-2018</strain>
    </source>
</reference>
<evidence type="ECO:0000313" key="2">
    <source>
        <dbReference type="Proteomes" id="UP000821845"/>
    </source>
</evidence>
<evidence type="ECO:0000313" key="1">
    <source>
        <dbReference type="EMBL" id="KAH6929542.1"/>
    </source>
</evidence>
<protein>
    <submittedName>
        <fullName evidence="1">Uncharacterized protein</fullName>
    </submittedName>
</protein>
<name>A0ACB7S8Q7_HYAAI</name>
<dbReference type="EMBL" id="CM023485">
    <property type="protein sequence ID" value="KAH6929542.1"/>
    <property type="molecule type" value="Genomic_DNA"/>
</dbReference>
<sequence length="1433" mass="157291">MGEAEKPFACDVSGCGIKFVCEDKLTSHKRRHKMMLSLNFANTGAGPRNCIEQTPTPTRFMDIIEESGLFQELQPEFNTPEPAHPVNPFEADFRRASSGEIVTKEPSHIPSTSEPLNTPCIIPVTADPISLRAQFTPASAVVGEFGPATLPTSKAKVASSDSTSAPSSASIASESSCSPEEATPVASAAPDAKKELTVCQTISDKPAVLQVNPTAESESTVTGSAPADTVLATASPAPALPGVSPNHMAPVVAPVMAPAVTPIVPPAGSLSGSKATTIITPSNVIQIGDSVQLLIVANSTPSVGTTTQLPAAPAPLLQQNTDPKLKDSLVIKGLSSLTDKQRASKCTMSAPHMTKPPIAPSDPNMGHRKNLHLDMVVDDERKKKNRENNRYAAQRSRAKKKRQSEAMRKELEDYKKLCADLTARNMELMCQAAVLDCADGRYAAQRSRAKKKRQSEAMRKELEDYKKLCADLTARNMELMNQRSMSRELELQYKDEIFELKKQLALHSSCSVTLELQKKGIGASLIHPCREVSQDLLAVCRQLNLEHSVAELMEELGADEDGRISYAVFLRSRMQLMGEIKALTHQEEEKALEHCPATSAQASCSWKAGSDASQGALSERHESWEFDSGTRDLSPEPNTLQRLIEASGGPIPSNTSELLELANKLHLAAISSLKNEVYDLASRLQQVSQEKEALERKLSKRQLQRMQVARDQEDRLEQQAQRYEERITELHSVIAELSKKLDIQRAAVIKEEDEYSQQSGDESRISDVLSHCTSNENLATESISDKDNESPPEFTDVISGKCTTTEVVLPVQAHEGEDTSSGLGDNESFDEKPQGFRSSSSSHGVRGGHVTSVEHRATSCQSLQASQMQEEMAALRSQNVSLQERLARQEADLQRARAATAALREDRDRCQRKARRLFPVRDLQQRVATSPQSSCGQIPGGSASPLTEQAVQPVAKMAERVRLRKTEPPASPRLILGSEMVNLGISSSKVAEQLVQQLQEEAHTQEAIAAQRLCSSGSPLPEGRVREFEVEIERLSSKVEHLRCQNDLLQLALEESRGQCDRLSVLLGKHESNQTALQLALACSDRALEAFDVLLALADTGRPLSNYRAASPLEEEEMICRAQEERRLAEGLARQVLHRLDRHCGGALAVTSPGCVAASPWEDLSSHSHTTSTTSSTSSSCDGGELTKIEEQRLREHLVQLREERAALRATLLELESVHIEPRGASTLLDAHKLDLENAVLMQELMAIKEEKAELKAQNYLLEKEKAALELRAGSWEAREQAYLVSIEHLRTQLTDVRPSQQPAMRLASTSPEIQELAESQKREKNLKARVDELVATLEKITKNAELRSRQSAEFVDDLKRANRQGLSFLALVSAFEKVKKKNMAKLRKVELQMAAMSERHNSQVQMLKQRIAMLEGSGLRHALPLSGSETSL</sequence>
<dbReference type="Proteomes" id="UP000821845">
    <property type="component" value="Chromosome 5"/>
</dbReference>